<dbReference type="InterPro" id="IPR011065">
    <property type="entry name" value="Kunitz_inhibitor_STI-like_sf"/>
</dbReference>
<evidence type="ECO:0000256" key="2">
    <source>
        <dbReference type="SAM" id="SignalP"/>
    </source>
</evidence>
<dbReference type="PANTHER" id="PTHR33107">
    <property type="entry name" value="KUNITZ TRYPSIN INHIBITOR 2"/>
    <property type="match status" value="1"/>
</dbReference>
<protein>
    <submittedName>
        <fullName evidence="4 5">Kunitz trypsin inhibitor 5-like</fullName>
    </submittedName>
</protein>
<dbReference type="SMART" id="SM00452">
    <property type="entry name" value="STI"/>
    <property type="match status" value="1"/>
</dbReference>
<dbReference type="SUPFAM" id="SSF50386">
    <property type="entry name" value="STI-like"/>
    <property type="match status" value="1"/>
</dbReference>
<gene>
    <name evidence="4" type="primary">LOC140004432</name>
    <name evidence="5" type="synonym">LOC113740282</name>
</gene>
<dbReference type="Pfam" id="PF00197">
    <property type="entry name" value="Kunitz_legume"/>
    <property type="match status" value="1"/>
</dbReference>
<dbReference type="InterPro" id="IPR002160">
    <property type="entry name" value="Prot_inh_Kunz-lg"/>
</dbReference>
<dbReference type="OrthoDB" id="1872570at2759"/>
<reference evidence="4 5" key="2">
    <citation type="submission" date="2025-05" db="UniProtKB">
        <authorList>
            <consortium name="RefSeq"/>
        </authorList>
    </citation>
    <scope>IDENTIFICATION</scope>
    <source>
        <tissue evidence="4 5">Leaves</tissue>
    </source>
</reference>
<name>A0A6P6X9U4_COFAR</name>
<dbReference type="RefSeq" id="XP_071900880.1">
    <property type="nucleotide sequence ID" value="XM_072044779.1"/>
</dbReference>
<comment type="similarity">
    <text evidence="1">Belongs to the protease inhibitor I3 (leguminous Kunitz-type inhibitor) family.</text>
</comment>
<feature type="chain" id="PRO_5045019626" evidence="2">
    <location>
        <begin position="26"/>
        <end position="231"/>
    </location>
</feature>
<evidence type="ECO:0000313" key="3">
    <source>
        <dbReference type="Proteomes" id="UP001652660"/>
    </source>
</evidence>
<dbReference type="PRINTS" id="PR00291">
    <property type="entry name" value="KUNITZINHBTR"/>
</dbReference>
<dbReference type="RefSeq" id="XP_027123646.2">
    <property type="nucleotide sequence ID" value="XM_027267845.2"/>
</dbReference>
<dbReference type="GeneID" id="140004432"/>
<organism evidence="3 4">
    <name type="scientific">Coffea arabica</name>
    <name type="common">Arabian coffee</name>
    <dbReference type="NCBI Taxonomy" id="13443"/>
    <lineage>
        <taxon>Eukaryota</taxon>
        <taxon>Viridiplantae</taxon>
        <taxon>Streptophyta</taxon>
        <taxon>Embryophyta</taxon>
        <taxon>Tracheophyta</taxon>
        <taxon>Spermatophyta</taxon>
        <taxon>Magnoliopsida</taxon>
        <taxon>eudicotyledons</taxon>
        <taxon>Gunneridae</taxon>
        <taxon>Pentapetalae</taxon>
        <taxon>asterids</taxon>
        <taxon>lamiids</taxon>
        <taxon>Gentianales</taxon>
        <taxon>Rubiaceae</taxon>
        <taxon>Ixoroideae</taxon>
        <taxon>Gardenieae complex</taxon>
        <taxon>Bertiereae - Coffeeae clade</taxon>
        <taxon>Coffeeae</taxon>
        <taxon>Coffea</taxon>
    </lineage>
</organism>
<evidence type="ECO:0000256" key="1">
    <source>
        <dbReference type="ARBA" id="ARBA00005440"/>
    </source>
</evidence>
<reference evidence="3" key="1">
    <citation type="journal article" date="2025" name="Foods">
        <title>Unveiling the Microbial Signatures of Arabica Coffee Cherries: Insights into Ripeness Specific Diversity, Functional Traits, and Implications for Quality and Safety.</title>
        <authorList>
            <consortium name="RefSeq"/>
            <person name="Tenea G.N."/>
            <person name="Cifuentes V."/>
            <person name="Reyes P."/>
            <person name="Cevallos-Vallejos M."/>
        </authorList>
    </citation>
    <scope>NUCLEOTIDE SEQUENCE [LARGE SCALE GENOMIC DNA]</scope>
</reference>
<keyword evidence="2" id="KW-0732">Signal</keyword>
<dbReference type="AlphaFoldDB" id="A0A6P6X9U4"/>
<proteinExistence type="inferred from homology"/>
<dbReference type="PANTHER" id="PTHR33107:SF5">
    <property type="entry name" value="KUNITZ TRYPSIN INHIBITOR 5"/>
    <property type="match status" value="1"/>
</dbReference>
<evidence type="ECO:0000313" key="4">
    <source>
        <dbReference type="RefSeq" id="XP_027123646.2"/>
    </source>
</evidence>
<dbReference type="Gene3D" id="2.80.10.50">
    <property type="match status" value="1"/>
</dbReference>
<dbReference type="GO" id="GO:0004866">
    <property type="term" value="F:endopeptidase inhibitor activity"/>
    <property type="evidence" value="ECO:0007669"/>
    <property type="project" value="InterPro"/>
</dbReference>
<accession>A0A6P6X9U4</accession>
<keyword evidence="3" id="KW-1185">Reference proteome</keyword>
<dbReference type="Proteomes" id="UP001652660">
    <property type="component" value="Chromosome 4c"/>
</dbReference>
<feature type="signal peptide" evidence="2">
    <location>
        <begin position="1"/>
        <end position="25"/>
    </location>
</feature>
<sequence length="231" mass="24900">MKTASFIFISCFLFTLSENFLPGTAQPTVPDPVLDTAAFSVNFPLGTAQKFPAPVLDTAGQQLRSGVNYYILPAKGGNGGGVTFATGVDSRCPYEVAQASDKGDNGIPVMFAPFDGDSIIRVDTDSNIRFIDFRPPVTCPESHVWTLNSNRTFIETGGVEGQTGPQNINNWFKIQTYDDAYQLQYCPGTDVCGNPCGILLLCENIGILADNGKRALALNQPAPFKVVFTRA</sequence>
<dbReference type="CDD" id="cd23375">
    <property type="entry name" value="beta-trefoil_STI_VvMLP-like"/>
    <property type="match status" value="1"/>
</dbReference>
<evidence type="ECO:0000313" key="5">
    <source>
        <dbReference type="RefSeq" id="XP_071900880.1"/>
    </source>
</evidence>